<dbReference type="EMBL" id="FXXQ01000001">
    <property type="protein sequence ID" value="SMX22411.1"/>
    <property type="molecule type" value="Genomic_DNA"/>
</dbReference>
<protein>
    <submittedName>
        <fullName evidence="1">Uncharacterized protein</fullName>
    </submittedName>
</protein>
<dbReference type="AlphaFoldDB" id="A0A238IWK3"/>
<evidence type="ECO:0000313" key="1">
    <source>
        <dbReference type="EMBL" id="SMX22411.1"/>
    </source>
</evidence>
<sequence>MSVPRRYFVGITSVFFHRAVTAPDAQQVDFGKVAQKHSQMTKGARAAPFTLFQIPNRGARQRGANKDSLGRFQLCATCFTARGRIDRHVPDDLGVLYAAGSFSEGLISGCL</sequence>
<keyword evidence="2" id="KW-1185">Reference proteome</keyword>
<evidence type="ECO:0000313" key="2">
    <source>
        <dbReference type="Proteomes" id="UP000201838"/>
    </source>
</evidence>
<accession>A0A238IWK3</accession>
<gene>
    <name evidence="1" type="ORF">BOA8489_00507</name>
</gene>
<dbReference type="Proteomes" id="UP000201838">
    <property type="component" value="Unassembled WGS sequence"/>
</dbReference>
<proteinExistence type="predicted"/>
<name>A0A238IWK3_9RHOB</name>
<organism evidence="1 2">
    <name type="scientific">Boseongicola aestuarii</name>
    <dbReference type="NCBI Taxonomy" id="1470561"/>
    <lineage>
        <taxon>Bacteria</taxon>
        <taxon>Pseudomonadati</taxon>
        <taxon>Pseudomonadota</taxon>
        <taxon>Alphaproteobacteria</taxon>
        <taxon>Rhodobacterales</taxon>
        <taxon>Paracoccaceae</taxon>
        <taxon>Boseongicola</taxon>
    </lineage>
</organism>
<reference evidence="1 2" key="1">
    <citation type="submission" date="2017-05" db="EMBL/GenBank/DDBJ databases">
        <authorList>
            <person name="Song R."/>
            <person name="Chenine A.L."/>
            <person name="Ruprecht R.M."/>
        </authorList>
    </citation>
    <scope>NUCLEOTIDE SEQUENCE [LARGE SCALE GENOMIC DNA]</scope>
    <source>
        <strain evidence="1 2">CECT 8489</strain>
    </source>
</reference>